<comment type="caution">
    <text evidence="2">The sequence shown here is derived from an EMBL/GenBank/DDBJ whole genome shotgun (WGS) entry which is preliminary data.</text>
</comment>
<evidence type="ECO:0000313" key="3">
    <source>
        <dbReference type="Proteomes" id="UP000249524"/>
    </source>
</evidence>
<keyword evidence="3" id="KW-1185">Reference proteome</keyword>
<reference evidence="2 3" key="1">
    <citation type="submission" date="2018-05" db="EMBL/GenBank/DDBJ databases">
        <authorList>
            <person name="Lanie J.A."/>
            <person name="Ng W.-L."/>
            <person name="Kazmierczak K.M."/>
            <person name="Andrzejewski T.M."/>
            <person name="Davidsen T.M."/>
            <person name="Wayne K.J."/>
            <person name="Tettelin H."/>
            <person name="Glass J.I."/>
            <person name="Rusch D."/>
            <person name="Podicherti R."/>
            <person name="Tsui H.-C.T."/>
            <person name="Winkler M.E."/>
        </authorList>
    </citation>
    <scope>NUCLEOTIDE SEQUENCE [LARGE SCALE GENOMIC DNA]</scope>
    <source>
        <strain evidence="2 3">BUT-10</strain>
    </source>
</reference>
<protein>
    <submittedName>
        <fullName evidence="2">Uncharacterized protein</fullName>
    </submittedName>
</protein>
<evidence type="ECO:0000313" key="2">
    <source>
        <dbReference type="EMBL" id="RAK67579.1"/>
    </source>
</evidence>
<feature type="compositionally biased region" description="Basic and acidic residues" evidence="1">
    <location>
        <begin position="208"/>
        <end position="223"/>
    </location>
</feature>
<accession>A0A328BLZ7</accession>
<sequence length="223" mass="24124">MSAEAAITPDPDVAMLARLAALDMSAAEHAHGRLMAAADAQEINDLGRTYERFARSLRRTLALKAKLAHDAALAAERRARAAREDFDDEADDPTDARVGELQDAVGRITHAHGVTDGPALERLHERLDTELWDWAERDDFAGADLDAQVRWLCGRLGLPAELAAAWRDLPQPDAAPPPWADDAPAPADDRDTAPAAPPALPAPTARPEGSRWHDPLPSHWDTG</sequence>
<dbReference type="AlphaFoldDB" id="A0A328BLZ7"/>
<organism evidence="2 3">
    <name type="scientific">Phenylobacterium kunshanense</name>
    <dbReference type="NCBI Taxonomy" id="1445034"/>
    <lineage>
        <taxon>Bacteria</taxon>
        <taxon>Pseudomonadati</taxon>
        <taxon>Pseudomonadota</taxon>
        <taxon>Alphaproteobacteria</taxon>
        <taxon>Caulobacterales</taxon>
        <taxon>Caulobacteraceae</taxon>
        <taxon>Phenylobacterium</taxon>
    </lineage>
</organism>
<feature type="region of interest" description="Disordered" evidence="1">
    <location>
        <begin position="169"/>
        <end position="223"/>
    </location>
</feature>
<gene>
    <name evidence="2" type="ORF">DJ019_06625</name>
</gene>
<dbReference type="RefSeq" id="WP_111275189.1">
    <property type="nucleotide sequence ID" value="NZ_QFYS01000002.1"/>
</dbReference>
<proteinExistence type="predicted"/>
<dbReference type="Proteomes" id="UP000249524">
    <property type="component" value="Unassembled WGS sequence"/>
</dbReference>
<name>A0A328BLZ7_9CAUL</name>
<dbReference type="EMBL" id="QFYS01000002">
    <property type="protein sequence ID" value="RAK67579.1"/>
    <property type="molecule type" value="Genomic_DNA"/>
</dbReference>
<evidence type="ECO:0000256" key="1">
    <source>
        <dbReference type="SAM" id="MobiDB-lite"/>
    </source>
</evidence>